<dbReference type="KEGG" id="oac:Oscil6304_4597"/>
<sequence>MSLTFDFNSVSQLFEKLKRDASLLDEEVTSDRLFNFVLTGYSMIDWVKNGPSVPESATEDSEVQSLYTDQWLKICGDLATACKHVRLTRRTPITSSATSVSGFGRGRLGQGSFGNGEESITVELNDGTTFDCCELVQGVLETWKTYLLTHGI</sequence>
<dbReference type="eggNOG" id="ENOG5033F2X">
    <property type="taxonomic scope" value="Bacteria"/>
</dbReference>
<name>K9TNI1_9CYAN</name>
<dbReference type="EMBL" id="CP003607">
    <property type="protein sequence ID" value="AFY84110.1"/>
    <property type="molecule type" value="Genomic_DNA"/>
</dbReference>
<dbReference type="Proteomes" id="UP000010367">
    <property type="component" value="Chromosome"/>
</dbReference>
<reference evidence="1 2" key="1">
    <citation type="submission" date="2012-06" db="EMBL/GenBank/DDBJ databases">
        <title>Finished chromosome of genome of Oscillatoria acuminata PCC 6304.</title>
        <authorList>
            <consortium name="US DOE Joint Genome Institute"/>
            <person name="Gugger M."/>
            <person name="Coursin T."/>
            <person name="Rippka R."/>
            <person name="Tandeau De Marsac N."/>
            <person name="Huntemann M."/>
            <person name="Wei C.-L."/>
            <person name="Han J."/>
            <person name="Detter J.C."/>
            <person name="Han C."/>
            <person name="Tapia R."/>
            <person name="Davenport K."/>
            <person name="Daligault H."/>
            <person name="Erkkila T."/>
            <person name="Gu W."/>
            <person name="Munk A.C.C."/>
            <person name="Teshima H."/>
            <person name="Xu Y."/>
            <person name="Chain P."/>
            <person name="Chen A."/>
            <person name="Krypides N."/>
            <person name="Mavromatis K."/>
            <person name="Markowitz V."/>
            <person name="Szeto E."/>
            <person name="Ivanova N."/>
            <person name="Mikhailova N."/>
            <person name="Ovchinnikova G."/>
            <person name="Pagani I."/>
            <person name="Pati A."/>
            <person name="Goodwin L."/>
            <person name="Peters L."/>
            <person name="Pitluck S."/>
            <person name="Woyke T."/>
            <person name="Kerfeld C."/>
        </authorList>
    </citation>
    <scope>NUCLEOTIDE SEQUENCE [LARGE SCALE GENOMIC DNA]</scope>
    <source>
        <strain evidence="1 2">PCC 6304</strain>
    </source>
</reference>
<dbReference type="HOGENOM" id="CLU_1720511_0_0_3"/>
<accession>K9TNI1</accession>
<keyword evidence="2" id="KW-1185">Reference proteome</keyword>
<dbReference type="OrthoDB" id="4737579at2"/>
<organism evidence="1 2">
    <name type="scientific">Oscillatoria acuminata PCC 6304</name>
    <dbReference type="NCBI Taxonomy" id="56110"/>
    <lineage>
        <taxon>Bacteria</taxon>
        <taxon>Bacillati</taxon>
        <taxon>Cyanobacteriota</taxon>
        <taxon>Cyanophyceae</taxon>
        <taxon>Oscillatoriophycideae</taxon>
        <taxon>Oscillatoriales</taxon>
        <taxon>Oscillatoriaceae</taxon>
        <taxon>Oscillatoria</taxon>
    </lineage>
</organism>
<evidence type="ECO:0000313" key="2">
    <source>
        <dbReference type="Proteomes" id="UP000010367"/>
    </source>
</evidence>
<proteinExistence type="predicted"/>
<evidence type="ECO:0000313" key="1">
    <source>
        <dbReference type="EMBL" id="AFY84110.1"/>
    </source>
</evidence>
<dbReference type="RefSeq" id="WP_015150730.1">
    <property type="nucleotide sequence ID" value="NC_019693.1"/>
</dbReference>
<dbReference type="AlphaFoldDB" id="K9TNI1"/>
<dbReference type="InParanoid" id="K9TNI1"/>
<protein>
    <submittedName>
        <fullName evidence="1">Uncharacterized protein</fullName>
    </submittedName>
</protein>
<gene>
    <name evidence="1" type="ORF">Oscil6304_4597</name>
</gene>